<organism evidence="1">
    <name type="scientific">Siphoviridae sp. ctabX13</name>
    <dbReference type="NCBI Taxonomy" id="2826389"/>
    <lineage>
        <taxon>Viruses</taxon>
        <taxon>Duplodnaviria</taxon>
        <taxon>Heunggongvirae</taxon>
        <taxon>Uroviricota</taxon>
        <taxon>Caudoviricetes</taxon>
    </lineage>
</organism>
<protein>
    <recommendedName>
        <fullName evidence="2">GemA protein</fullName>
    </recommendedName>
</protein>
<sequence length="140" mass="16326">MEERKVTRLQLSKIYALAKKHGMDNELLHSYVEALIGKDSLKKLSYEEAERVADSLMGKDVVSRFPRQEVLTERQKRLIISLAIQLGWVREDNKSLADFERLNGFVRKQYDTLYMRALSRSNASKCIEAMKEMVDRIKES</sequence>
<proteinExistence type="predicted"/>
<dbReference type="InterPro" id="IPR009363">
    <property type="entry name" value="Phage_Mu_Gp16"/>
</dbReference>
<reference evidence="1" key="1">
    <citation type="journal article" date="2021" name="Proc. Natl. Acad. Sci. U.S.A.">
        <title>A Catalog of Tens of Thousands of Viruses from Human Metagenomes Reveals Hidden Associations with Chronic Diseases.</title>
        <authorList>
            <person name="Tisza M.J."/>
            <person name="Buck C.B."/>
        </authorList>
    </citation>
    <scope>NUCLEOTIDE SEQUENCE</scope>
    <source>
        <strain evidence="1">CtabX13</strain>
    </source>
</reference>
<evidence type="ECO:0000313" key="1">
    <source>
        <dbReference type="EMBL" id="DAD74298.1"/>
    </source>
</evidence>
<accession>A0A8S5LWL3</accession>
<dbReference type="Pfam" id="PF06252">
    <property type="entry name" value="GemA"/>
    <property type="match status" value="1"/>
</dbReference>
<evidence type="ECO:0008006" key="2">
    <source>
        <dbReference type="Google" id="ProtNLM"/>
    </source>
</evidence>
<dbReference type="EMBL" id="BK014758">
    <property type="protein sequence ID" value="DAD74298.1"/>
    <property type="molecule type" value="Genomic_DNA"/>
</dbReference>
<name>A0A8S5LWL3_9CAUD</name>